<evidence type="ECO:0000313" key="1">
    <source>
        <dbReference type="EMBL" id="EQC39310.1"/>
    </source>
</evidence>
<organism evidence="1 2">
    <name type="scientific">Saprolegnia diclina (strain VS20)</name>
    <dbReference type="NCBI Taxonomy" id="1156394"/>
    <lineage>
        <taxon>Eukaryota</taxon>
        <taxon>Sar</taxon>
        <taxon>Stramenopiles</taxon>
        <taxon>Oomycota</taxon>
        <taxon>Saprolegniomycetes</taxon>
        <taxon>Saprolegniales</taxon>
        <taxon>Saprolegniaceae</taxon>
        <taxon>Saprolegnia</taxon>
    </lineage>
</organism>
<sequence length="366" mass="41584">MPHKVVAVLAQMRCELTQLQHELHHLHQDRNAATTKFALPDVYGDALATSRGLRRASLWLARLTRLRELLDARRVAKILARLNRCIDEKQVQIVLQRRQIVAHCIAYQLPLPPLLARMPPNVFDRAYLGRLCDATKATTQALAARLAVAPASTAMWHFTTFLDERTTAVSYRVQTPPLRLRAADAADAVWDLHATRTDFDALYGYHLTDYTIVNRGASFLIARVCLLGTDMVVYIFCFRAKVRDFYEVHMLILDYELNSLGLMCTATIAPSADGSVMVLTGSFLLLDREHWSALDAPGRADYMMKKHTFGLVRWLRDKVCERSGEWCYNETRNDRKELRTTFACVLKLAAGHHAGYRVVVATQHHI</sequence>
<dbReference type="GeneID" id="19944242"/>
<protein>
    <submittedName>
        <fullName evidence="1">Uncharacterized protein</fullName>
    </submittedName>
</protein>
<dbReference type="Proteomes" id="UP000030762">
    <property type="component" value="Unassembled WGS sequence"/>
</dbReference>
<accession>T0QYZ7</accession>
<reference evidence="1 2" key="1">
    <citation type="submission" date="2012-04" db="EMBL/GenBank/DDBJ databases">
        <title>The Genome Sequence of Saprolegnia declina VS20.</title>
        <authorList>
            <consortium name="The Broad Institute Genome Sequencing Platform"/>
            <person name="Russ C."/>
            <person name="Nusbaum C."/>
            <person name="Tyler B."/>
            <person name="van West P."/>
            <person name="Dieguez-Uribeondo J."/>
            <person name="de Bruijn I."/>
            <person name="Tripathy S."/>
            <person name="Jiang R."/>
            <person name="Young S.K."/>
            <person name="Zeng Q."/>
            <person name="Gargeya S."/>
            <person name="Fitzgerald M."/>
            <person name="Haas B."/>
            <person name="Abouelleil A."/>
            <person name="Alvarado L."/>
            <person name="Arachchi H.M."/>
            <person name="Berlin A."/>
            <person name="Chapman S.B."/>
            <person name="Goldberg J."/>
            <person name="Griggs A."/>
            <person name="Gujja S."/>
            <person name="Hansen M."/>
            <person name="Howarth C."/>
            <person name="Imamovic A."/>
            <person name="Larimer J."/>
            <person name="McCowen C."/>
            <person name="Montmayeur A."/>
            <person name="Murphy C."/>
            <person name="Neiman D."/>
            <person name="Pearson M."/>
            <person name="Priest M."/>
            <person name="Roberts A."/>
            <person name="Saif S."/>
            <person name="Shea T."/>
            <person name="Sisk P."/>
            <person name="Sykes S."/>
            <person name="Wortman J."/>
            <person name="Nusbaum C."/>
            <person name="Birren B."/>
        </authorList>
    </citation>
    <scope>NUCLEOTIDE SEQUENCE [LARGE SCALE GENOMIC DNA]</scope>
    <source>
        <strain evidence="1 2">VS20</strain>
    </source>
</reference>
<dbReference type="EMBL" id="JH767139">
    <property type="protein sequence ID" value="EQC39310.1"/>
    <property type="molecule type" value="Genomic_DNA"/>
</dbReference>
<dbReference type="RefSeq" id="XP_008607371.1">
    <property type="nucleotide sequence ID" value="XM_008609149.1"/>
</dbReference>
<proteinExistence type="predicted"/>
<dbReference type="OrthoDB" id="10335560at2759"/>
<name>T0QYZ7_SAPDV</name>
<keyword evidence="2" id="KW-1185">Reference proteome</keyword>
<dbReference type="VEuPathDB" id="FungiDB:SDRG_03515"/>
<evidence type="ECO:0000313" key="2">
    <source>
        <dbReference type="Proteomes" id="UP000030762"/>
    </source>
</evidence>
<dbReference type="OMA" id="GEWCYNE"/>
<dbReference type="InParanoid" id="T0QYZ7"/>
<gene>
    <name evidence="1" type="ORF">SDRG_03515</name>
</gene>
<dbReference type="AlphaFoldDB" id="T0QYZ7"/>